<name>A0A0D1A5I8_9LACO</name>
<dbReference type="GO" id="GO:0016787">
    <property type="term" value="F:hydrolase activity"/>
    <property type="evidence" value="ECO:0007669"/>
    <property type="project" value="UniProtKB-KW"/>
</dbReference>
<feature type="domain" description="Helicase ATP-binding" evidence="10">
    <location>
        <begin position="302"/>
        <end position="510"/>
    </location>
</feature>
<dbReference type="GO" id="GO:0046872">
    <property type="term" value="F:metal ion binding"/>
    <property type="evidence" value="ECO:0007669"/>
    <property type="project" value="UniProtKB-KW"/>
</dbReference>
<keyword evidence="3" id="KW-0540">Nuclease</keyword>
<reference evidence="12 13" key="1">
    <citation type="submission" date="2013-08" db="EMBL/GenBank/DDBJ databases">
        <title>Lactobacillus wasatchii sp. WDC04, a late gas producing bacteria isolated from aged chedder cheese.</title>
        <authorList>
            <person name="Oberg C.J."/>
            <person name="Culumber M."/>
            <person name="McMahon D.J."/>
            <person name="Broadbent J.R."/>
            <person name="Oberg T.S."/>
            <person name="Ortaki F."/>
        </authorList>
    </citation>
    <scope>NUCLEOTIDE SEQUENCE [LARGE SCALE GENOMIC DNA]</scope>
    <source>
        <strain evidence="12 13">WDC04</strain>
    </source>
</reference>
<organism evidence="12 13">
    <name type="scientific">Paucilactobacillus wasatchensis</name>
    <dbReference type="NCBI Taxonomy" id="1335616"/>
    <lineage>
        <taxon>Bacteria</taxon>
        <taxon>Bacillati</taxon>
        <taxon>Bacillota</taxon>
        <taxon>Bacilli</taxon>
        <taxon>Lactobacillales</taxon>
        <taxon>Lactobacillaceae</taxon>
        <taxon>Paucilactobacillus</taxon>
    </lineage>
</organism>
<dbReference type="CDD" id="cd09641">
    <property type="entry name" value="Cas3''_I"/>
    <property type="match status" value="1"/>
</dbReference>
<dbReference type="InterPro" id="IPR054712">
    <property type="entry name" value="Cas3-like_dom"/>
</dbReference>
<evidence type="ECO:0000256" key="8">
    <source>
        <dbReference type="ARBA" id="ARBA00022840"/>
    </source>
</evidence>
<comment type="similarity">
    <text evidence="1">In the N-terminal section; belongs to the CRISPR-associated nuclease Cas3-HD family.</text>
</comment>
<evidence type="ECO:0000256" key="7">
    <source>
        <dbReference type="ARBA" id="ARBA00022806"/>
    </source>
</evidence>
<dbReference type="InterPro" id="IPR006474">
    <property type="entry name" value="Helicase_Cas3_CRISPR-ass_core"/>
</dbReference>
<protein>
    <submittedName>
        <fullName evidence="12">CRISPR-associated helicase Cas3, protein</fullName>
    </submittedName>
</protein>
<evidence type="ECO:0000256" key="2">
    <source>
        <dbReference type="ARBA" id="ARBA00009046"/>
    </source>
</evidence>
<proteinExistence type="inferred from homology"/>
<dbReference type="InterPro" id="IPR027417">
    <property type="entry name" value="P-loop_NTPase"/>
</dbReference>
<dbReference type="Gene3D" id="1.10.3210.30">
    <property type="match status" value="1"/>
</dbReference>
<dbReference type="OrthoDB" id="9810236at2"/>
<keyword evidence="13" id="KW-1185">Reference proteome</keyword>
<dbReference type="NCBIfam" id="TIGR01596">
    <property type="entry name" value="cas3_HD"/>
    <property type="match status" value="1"/>
</dbReference>
<evidence type="ECO:0000256" key="1">
    <source>
        <dbReference type="ARBA" id="ARBA00006847"/>
    </source>
</evidence>
<evidence type="ECO:0000256" key="3">
    <source>
        <dbReference type="ARBA" id="ARBA00022722"/>
    </source>
</evidence>
<keyword evidence="4" id="KW-0479">Metal-binding</keyword>
<dbReference type="Proteomes" id="UP000032279">
    <property type="component" value="Unassembled WGS sequence"/>
</dbReference>
<dbReference type="Gene3D" id="3.40.50.300">
    <property type="entry name" value="P-loop containing nucleotide triphosphate hydrolases"/>
    <property type="match status" value="2"/>
</dbReference>
<keyword evidence="8" id="KW-0067">ATP-binding</keyword>
<keyword evidence="7" id="KW-0347">Helicase</keyword>
<dbReference type="EMBL" id="AWTT01000038">
    <property type="protein sequence ID" value="KIS02957.1"/>
    <property type="molecule type" value="Genomic_DNA"/>
</dbReference>
<dbReference type="Pfam" id="PF22590">
    <property type="entry name" value="Cas3-like_C_2"/>
    <property type="match status" value="1"/>
</dbReference>
<dbReference type="Pfam" id="PF18019">
    <property type="entry name" value="Cas3_HD"/>
    <property type="match status" value="1"/>
</dbReference>
<evidence type="ECO:0000313" key="13">
    <source>
        <dbReference type="Proteomes" id="UP000032279"/>
    </source>
</evidence>
<dbReference type="NCBIfam" id="TIGR01587">
    <property type="entry name" value="cas3_core"/>
    <property type="match status" value="1"/>
</dbReference>
<dbReference type="PROSITE" id="PS51192">
    <property type="entry name" value="HELICASE_ATP_BIND_1"/>
    <property type="match status" value="1"/>
</dbReference>
<sequence>MIDLTKRERALWAKKRSDDGNQHWLPLVTHLIDAQKTINWLFNHWISDEQRQIIANGFSDENIQKLVKFIGFSHDIGKATPAFQTKPSYGGDRSLDAEVIERLVRSGFVKLDDSLLTCASKSPHAEAGEAILENLGVPVSVGAIIGGHHGKPLPDAPRAQLNDYTANYYQSDIDQAAQKRWKQVQTDIFDYGLKLSGYERIDQIPSINQPQAVLLEGLLIMADWLASSEYLNDDESKPLFPLIQMNQSLTDIDMNSRFENAIETWDLSGEWEPQRVSTDNDPYKSRWGFNARPVQLAMTSIIGDTVDPEMVIVEAPMGLGKTEIALVAAEQLAYQKGEDGVFMGLPTQATTNAMFDRVDGWLEKLAENQDEKFSIKLMHGKAQFNKNYQNLPYASNIDDPDGSGKAGSVVVNSWFSGKKSILTKFTVGTIDNLLLMGLKQKHLFLKHLGFSGKVVIIDEVHAYDSYMNQYLYKAINWLGAYHVPIVILSATLPKEKRNLLLIAYLRGKYGKKYKQIFEASTGWQDTQAYPLLSILDGGKLTQISSFPGQNDQPVTQLDVERLNLDDKTLIQHVLHKISAGGIAGIIVNTVRRAQALARLVPQDTQLMILHSAFLSPDREKQEEALQNSIGKHGQRPTKMIVIGTQVLEQSLDIDFDVLYTDIAPMDLILQRAGRLHRHDIKRPEALKLPQVYVMGINDFGDYGDANQAIYPKYLLIKTDYFLKNRIILPDDISKLVQEVYDPHTDDQVGDIADAKAEFDNNFETEKHKANAFQIDKPSYGRNTTIHGWLNRGQVDVDKDEQKANAAVRDIRETLEVILLKHTNQGDFLLDGRHLAKVAPQEIAEQLIRIPSAVTPRIDKAIDALENLTSKYYPQWQESPWLRGALALPLDDNLSARLGEWSLTYTSKFGLSYEREDENER</sequence>
<dbReference type="PROSITE" id="PS51643">
    <property type="entry name" value="HD_CAS3"/>
    <property type="match status" value="1"/>
</dbReference>
<dbReference type="GO" id="GO:0004518">
    <property type="term" value="F:nuclease activity"/>
    <property type="evidence" value="ECO:0007669"/>
    <property type="project" value="UniProtKB-KW"/>
</dbReference>
<dbReference type="InterPro" id="IPR006483">
    <property type="entry name" value="CRISPR-assoc_Cas3_HD"/>
</dbReference>
<dbReference type="SMART" id="SM00487">
    <property type="entry name" value="DEXDc"/>
    <property type="match status" value="1"/>
</dbReference>
<feature type="domain" description="HD Cas3-type" evidence="11">
    <location>
        <begin position="20"/>
        <end position="225"/>
    </location>
</feature>
<gene>
    <name evidence="12" type="primary">cas5</name>
    <name evidence="12" type="ORF">WDC_1462</name>
</gene>
<keyword evidence="5" id="KW-0547">Nucleotide-binding</keyword>
<dbReference type="InterPro" id="IPR041372">
    <property type="entry name" value="Cas3_C"/>
</dbReference>
<evidence type="ECO:0000256" key="6">
    <source>
        <dbReference type="ARBA" id="ARBA00022801"/>
    </source>
</evidence>
<keyword evidence="6" id="KW-0378">Hydrolase</keyword>
<dbReference type="InterPro" id="IPR014001">
    <property type="entry name" value="Helicase_ATP-bd"/>
</dbReference>
<evidence type="ECO:0000256" key="9">
    <source>
        <dbReference type="ARBA" id="ARBA00023118"/>
    </source>
</evidence>
<dbReference type="STRING" id="1335616.WDC_1462"/>
<dbReference type="AlphaFoldDB" id="A0A0D1A5I8"/>
<dbReference type="PATRIC" id="fig|1335616.4.peg.1465"/>
<evidence type="ECO:0000256" key="4">
    <source>
        <dbReference type="ARBA" id="ARBA00022723"/>
    </source>
</evidence>
<dbReference type="GO" id="GO:0005524">
    <property type="term" value="F:ATP binding"/>
    <property type="evidence" value="ECO:0007669"/>
    <property type="project" value="UniProtKB-KW"/>
</dbReference>
<keyword evidence="9" id="KW-0051">Antiviral defense</keyword>
<comment type="similarity">
    <text evidence="2">In the central section; belongs to the CRISPR-associated helicase Cas3 family.</text>
</comment>
<evidence type="ECO:0000259" key="10">
    <source>
        <dbReference type="PROSITE" id="PS51192"/>
    </source>
</evidence>
<dbReference type="InterPro" id="IPR038257">
    <property type="entry name" value="CRISPR-assoc_Cas3_HD_sf"/>
</dbReference>
<dbReference type="SUPFAM" id="SSF52540">
    <property type="entry name" value="P-loop containing nucleoside triphosphate hydrolases"/>
    <property type="match status" value="1"/>
</dbReference>
<dbReference type="RefSeq" id="WP_044011178.1">
    <property type="nucleotide sequence ID" value="NZ_AWTT01000038.1"/>
</dbReference>
<dbReference type="GO" id="GO:0004386">
    <property type="term" value="F:helicase activity"/>
    <property type="evidence" value="ECO:0007669"/>
    <property type="project" value="UniProtKB-KW"/>
</dbReference>
<comment type="caution">
    <text evidence="12">The sequence shown here is derived from an EMBL/GenBank/DDBJ whole genome shotgun (WGS) entry which is preliminary data.</text>
</comment>
<evidence type="ECO:0000256" key="5">
    <source>
        <dbReference type="ARBA" id="ARBA00022741"/>
    </source>
</evidence>
<accession>A0A0D1A5I8</accession>
<evidence type="ECO:0000259" key="11">
    <source>
        <dbReference type="PROSITE" id="PS51643"/>
    </source>
</evidence>
<dbReference type="GO" id="GO:0051607">
    <property type="term" value="P:defense response to virus"/>
    <property type="evidence" value="ECO:0007669"/>
    <property type="project" value="UniProtKB-KW"/>
</dbReference>
<dbReference type="Pfam" id="PF18395">
    <property type="entry name" value="Cas3_C"/>
    <property type="match status" value="1"/>
</dbReference>
<evidence type="ECO:0000313" key="12">
    <source>
        <dbReference type="EMBL" id="KIS02957.1"/>
    </source>
</evidence>